<feature type="compositionally biased region" description="Polar residues" evidence="7">
    <location>
        <begin position="477"/>
        <end position="494"/>
    </location>
</feature>
<organism evidence="8 9">
    <name type="scientific">Candida tropicalis (strain ATCC MYA-3404 / T1)</name>
    <name type="common">Yeast</name>
    <dbReference type="NCBI Taxonomy" id="294747"/>
    <lineage>
        <taxon>Eukaryota</taxon>
        <taxon>Fungi</taxon>
        <taxon>Dikarya</taxon>
        <taxon>Ascomycota</taxon>
        <taxon>Saccharomycotina</taxon>
        <taxon>Pichiomycetes</taxon>
        <taxon>Debaryomycetaceae</taxon>
        <taxon>Candida/Lodderomyces clade</taxon>
        <taxon>Candida</taxon>
    </lineage>
</organism>
<feature type="compositionally biased region" description="Low complexity" evidence="7">
    <location>
        <begin position="467"/>
        <end position="476"/>
    </location>
</feature>
<dbReference type="EMBL" id="GG692399">
    <property type="protein sequence ID" value="EER32293.1"/>
    <property type="molecule type" value="Genomic_DNA"/>
</dbReference>
<feature type="region of interest" description="Disordered" evidence="7">
    <location>
        <begin position="322"/>
        <end position="377"/>
    </location>
</feature>
<dbReference type="PRINTS" id="PR02099">
    <property type="entry name" value="PROTEINIBD2"/>
</dbReference>
<dbReference type="GO" id="GO:0007094">
    <property type="term" value="P:mitotic spindle assembly checkpoint signaling"/>
    <property type="evidence" value="ECO:0007669"/>
    <property type="project" value="InterPro"/>
</dbReference>
<feature type="compositionally biased region" description="Basic residues" evidence="7">
    <location>
        <begin position="445"/>
        <end position="456"/>
    </location>
</feature>
<feature type="region of interest" description="Disordered" evidence="7">
    <location>
        <begin position="1"/>
        <end position="40"/>
    </location>
</feature>
<dbReference type="KEGG" id="ctp:CTRG_03964"/>
<feature type="compositionally biased region" description="Basic residues" evidence="7">
    <location>
        <begin position="348"/>
        <end position="360"/>
    </location>
</feature>
<evidence type="ECO:0000313" key="9">
    <source>
        <dbReference type="Proteomes" id="UP000002037"/>
    </source>
</evidence>
<evidence type="ECO:0000256" key="2">
    <source>
        <dbReference type="ARBA" id="ARBA00008285"/>
    </source>
</evidence>
<dbReference type="InterPro" id="IPR026231">
    <property type="entry name" value="IBD2"/>
</dbReference>
<keyword evidence="5" id="KW-0206">Cytoskeleton</keyword>
<dbReference type="eggNOG" id="ENOG502RI5I">
    <property type="taxonomic scope" value="Eukaryota"/>
</dbReference>
<comment type="subcellular location">
    <subcellularLocation>
        <location evidence="1">Cytoplasm</location>
        <location evidence="1">Cytoskeleton</location>
        <location evidence="1">Spindle pole</location>
    </subcellularLocation>
</comment>
<feature type="region of interest" description="Disordered" evidence="7">
    <location>
        <begin position="132"/>
        <end position="155"/>
    </location>
</feature>
<feature type="compositionally biased region" description="Polar residues" evidence="7">
    <location>
        <begin position="27"/>
        <end position="40"/>
    </location>
</feature>
<evidence type="ECO:0000313" key="8">
    <source>
        <dbReference type="EMBL" id="EER32293.1"/>
    </source>
</evidence>
<keyword evidence="6" id="KW-0131">Cell cycle</keyword>
<dbReference type="GeneID" id="8295812"/>
<dbReference type="RefSeq" id="XP_002549667.1">
    <property type="nucleotide sequence ID" value="XM_002549621.1"/>
</dbReference>
<comment type="similarity">
    <text evidence="2">Belongs to the IBD2 family.</text>
</comment>
<feature type="region of interest" description="Disordered" evidence="7">
    <location>
        <begin position="445"/>
        <end position="500"/>
    </location>
</feature>
<feature type="compositionally biased region" description="Low complexity" evidence="7">
    <location>
        <begin position="1"/>
        <end position="26"/>
    </location>
</feature>
<evidence type="ECO:0000256" key="3">
    <source>
        <dbReference type="ARBA" id="ARBA00018145"/>
    </source>
</evidence>
<gene>
    <name evidence="8" type="ORF">CTRG_03964</name>
</gene>
<evidence type="ECO:0000256" key="6">
    <source>
        <dbReference type="ARBA" id="ARBA00023306"/>
    </source>
</evidence>
<keyword evidence="4" id="KW-0963">Cytoplasm</keyword>
<evidence type="ECO:0000256" key="5">
    <source>
        <dbReference type="ARBA" id="ARBA00023212"/>
    </source>
</evidence>
<accession>C5MCL3</accession>
<dbReference type="AlphaFoldDB" id="C5MCL3"/>
<keyword evidence="9" id="KW-1185">Reference proteome</keyword>
<reference evidence="8 9" key="1">
    <citation type="journal article" date="2009" name="Nature">
        <title>Evolution of pathogenicity and sexual reproduction in eight Candida genomes.</title>
        <authorList>
            <person name="Butler G."/>
            <person name="Rasmussen M.D."/>
            <person name="Lin M.F."/>
            <person name="Santos M.A."/>
            <person name="Sakthikumar S."/>
            <person name="Munro C.A."/>
            <person name="Rheinbay E."/>
            <person name="Grabherr M."/>
            <person name="Forche A."/>
            <person name="Reedy J.L."/>
            <person name="Agrafioti I."/>
            <person name="Arnaud M.B."/>
            <person name="Bates S."/>
            <person name="Brown A.J."/>
            <person name="Brunke S."/>
            <person name="Costanzo M.C."/>
            <person name="Fitzpatrick D.A."/>
            <person name="de Groot P.W."/>
            <person name="Harris D."/>
            <person name="Hoyer L.L."/>
            <person name="Hube B."/>
            <person name="Klis F.M."/>
            <person name="Kodira C."/>
            <person name="Lennard N."/>
            <person name="Logue M.E."/>
            <person name="Martin R."/>
            <person name="Neiman A.M."/>
            <person name="Nikolaou E."/>
            <person name="Quail M.A."/>
            <person name="Quinn J."/>
            <person name="Santos M.C."/>
            <person name="Schmitzberger F.F."/>
            <person name="Sherlock G."/>
            <person name="Shah P."/>
            <person name="Silverstein K.A."/>
            <person name="Skrzypek M.S."/>
            <person name="Soll D."/>
            <person name="Staggs R."/>
            <person name="Stansfield I."/>
            <person name="Stumpf M.P."/>
            <person name="Sudbery P.E."/>
            <person name="Srikantha T."/>
            <person name="Zeng Q."/>
            <person name="Berman J."/>
            <person name="Berriman M."/>
            <person name="Heitman J."/>
            <person name="Gow N.A."/>
            <person name="Lorenz M.C."/>
            <person name="Birren B.W."/>
            <person name="Kellis M."/>
            <person name="Cuomo C.A."/>
        </authorList>
    </citation>
    <scope>NUCLEOTIDE SEQUENCE [LARGE SCALE GENOMIC DNA]</scope>
    <source>
        <strain evidence="9">ATCC MYA-3404 / T1</strain>
    </source>
</reference>
<sequence length="500" mass="56601">MAKLSTGSNQSNNSNGNTTKTGTSQTPKATITGNSSRGSFQATVSTSLIKEGNSSGVGLSPKQLFELVSKNYETWSQAMTKQFENDVDESNYSPFPNEDDNVDTNVINEKSNPIFNYSLLEALDAASNDMNEQLSATTNSSSSSVKPKDGKRRILDPSTHTLLNEREIDFLRHKITQIIQHNNETTEGFNLYDTKDEEGLHEGNCGCCDEYDQDDYDLEEINGDENYAYDIPPTHHIEVELNTSSDCPIHGSEGCDCPIFSHHIRSGMGGDNDDDDDDDYDDDDDRYAPSCEFMFEYDSSGKLIPTYNNVAEKLREMEANGGRFPFKNHRSKLPSIEELHARDENLKKQNKKKKKKKMKTTKSDSNPPITRTEDLVNISQIKVPQNSYKNDSSTIPKDFIGFIPSNECCLLCEYEAVFGSKPKQMIKWYEQRINAEEKRRAEFKRKLQNAKSKALRKQKDMRQKSIQQQQQQQQQQKHSNPKPSGPSNPESLQSKIDEVD</sequence>
<feature type="compositionally biased region" description="Basic and acidic residues" evidence="7">
    <location>
        <begin position="146"/>
        <end position="155"/>
    </location>
</feature>
<feature type="compositionally biased region" description="Basic and acidic residues" evidence="7">
    <location>
        <begin position="335"/>
        <end position="347"/>
    </location>
</feature>
<dbReference type="OrthoDB" id="4081922at2759"/>
<name>C5MCL3_CANTT</name>
<dbReference type="GO" id="GO:0000922">
    <property type="term" value="C:spindle pole"/>
    <property type="evidence" value="ECO:0007669"/>
    <property type="project" value="UniProtKB-SubCell"/>
</dbReference>
<dbReference type="HOGENOM" id="CLU_031400_0_0_1"/>
<protein>
    <recommendedName>
        <fullName evidence="3">Protein IBD2</fullName>
    </recommendedName>
</protein>
<evidence type="ECO:0000256" key="7">
    <source>
        <dbReference type="SAM" id="MobiDB-lite"/>
    </source>
</evidence>
<dbReference type="Proteomes" id="UP000002037">
    <property type="component" value="Unassembled WGS sequence"/>
</dbReference>
<dbReference type="VEuPathDB" id="FungiDB:CTRG_03964"/>
<proteinExistence type="inferred from homology"/>
<evidence type="ECO:0000256" key="4">
    <source>
        <dbReference type="ARBA" id="ARBA00022490"/>
    </source>
</evidence>
<evidence type="ECO:0000256" key="1">
    <source>
        <dbReference type="ARBA" id="ARBA00004647"/>
    </source>
</evidence>